<feature type="compositionally biased region" description="Low complexity" evidence="9">
    <location>
        <begin position="268"/>
        <end position="279"/>
    </location>
</feature>
<comment type="subcellular location">
    <subcellularLocation>
        <location evidence="1">Secreted</location>
    </subcellularLocation>
</comment>
<dbReference type="InterPro" id="IPR009079">
    <property type="entry name" value="4_helix_cytokine-like_core"/>
</dbReference>
<dbReference type="InterPro" id="IPR003013">
    <property type="entry name" value="Erythroptn"/>
</dbReference>
<sequence>MPPPGLCALLLLLLGVPGRPQPPPEGPPSLCDPRVIERFILEARDAERGAAGCGPHCDLPEPVAVPDPGVNFNLWRSLDAGSRAQEVAGGQAALAAAVLRARELLRDPRVRPSLDRAYGAARSLARLLRGLPAPVRAGLGVLGGGWGVFGDFWGVWGGCGLARLLRGLPAPVRAGLGGFGGVWGGFGGFCDNHGAVWGARGVLGGFGGLLVGPALLWSGFGGFGGILGGPVGFLGFLGGPGRGRWQAPDPAPPPPPPPPPPPRPPPRCGSGPSPGSWGS</sequence>
<evidence type="ECO:0000256" key="9">
    <source>
        <dbReference type="SAM" id="MobiDB-lite"/>
    </source>
</evidence>
<dbReference type="Pfam" id="PF00758">
    <property type="entry name" value="EPO_TPO"/>
    <property type="match status" value="1"/>
</dbReference>
<dbReference type="PRINTS" id="PR00272">
    <property type="entry name" value="ERYTHROPTN"/>
</dbReference>
<keyword evidence="12" id="KW-1185">Reference proteome</keyword>
<dbReference type="PANTHER" id="PTHR10370">
    <property type="entry name" value="ERYTHROPOIETIN"/>
    <property type="match status" value="1"/>
</dbReference>
<accession>A0A8U7NSI0</accession>
<feature type="compositionally biased region" description="Pro residues" evidence="9">
    <location>
        <begin position="249"/>
        <end position="267"/>
    </location>
</feature>
<evidence type="ECO:0000256" key="4">
    <source>
        <dbReference type="ARBA" id="ARBA00022525"/>
    </source>
</evidence>
<evidence type="ECO:0000256" key="10">
    <source>
        <dbReference type="SAM" id="SignalP"/>
    </source>
</evidence>
<keyword evidence="6 10" id="KW-0732">Signal</keyword>
<dbReference type="SUPFAM" id="SSF47266">
    <property type="entry name" value="4-helical cytokines"/>
    <property type="match status" value="1"/>
</dbReference>
<evidence type="ECO:0000313" key="11">
    <source>
        <dbReference type="Ensembl" id="ENSCMUP00000031647.1"/>
    </source>
</evidence>
<evidence type="ECO:0000256" key="2">
    <source>
        <dbReference type="ARBA" id="ARBA00005782"/>
    </source>
</evidence>
<reference evidence="12" key="1">
    <citation type="submission" date="2019-10" db="EMBL/GenBank/DDBJ databases">
        <title>Corvus moneduloides (New Caledonian crow) genome, bCorMon1, primary haplotype.</title>
        <authorList>
            <person name="Rutz C."/>
            <person name="Fungtammasan C."/>
            <person name="Mountcastle J."/>
            <person name="Formenti G."/>
            <person name="Chow W."/>
            <person name="Howe K."/>
            <person name="Steele M.P."/>
            <person name="Fernandes J."/>
            <person name="Gilbert M.T.P."/>
            <person name="Fedrigo O."/>
            <person name="Jarvis E.D."/>
            <person name="Gemmell N."/>
        </authorList>
    </citation>
    <scope>NUCLEOTIDE SEQUENCE [LARGE SCALE GENOMIC DNA]</scope>
</reference>
<dbReference type="GO" id="GO:0005128">
    <property type="term" value="F:erythropoietin receptor binding"/>
    <property type="evidence" value="ECO:0007669"/>
    <property type="project" value="InterPro"/>
</dbReference>
<dbReference type="Ensembl" id="ENSCMUT00000031730.1">
    <property type="protein sequence ID" value="ENSCMUP00000031647.1"/>
    <property type="gene ID" value="ENSCMUG00000018903.1"/>
</dbReference>
<protein>
    <recommendedName>
        <fullName evidence="3">Erythropoietin</fullName>
    </recommendedName>
</protein>
<feature type="region of interest" description="Disordered" evidence="9">
    <location>
        <begin position="240"/>
        <end position="279"/>
    </location>
</feature>
<dbReference type="GO" id="GO:0005179">
    <property type="term" value="F:hormone activity"/>
    <property type="evidence" value="ECO:0007669"/>
    <property type="project" value="UniProtKB-KW"/>
</dbReference>
<dbReference type="PANTHER" id="PTHR10370:SF0">
    <property type="entry name" value="ERYTHROPOIETIN"/>
    <property type="match status" value="1"/>
</dbReference>
<evidence type="ECO:0000256" key="7">
    <source>
        <dbReference type="ARBA" id="ARBA00023057"/>
    </source>
</evidence>
<keyword evidence="5" id="KW-0372">Hormone</keyword>
<evidence type="ECO:0000256" key="3">
    <source>
        <dbReference type="ARBA" id="ARBA00015421"/>
    </source>
</evidence>
<evidence type="ECO:0000313" key="12">
    <source>
        <dbReference type="Proteomes" id="UP000694553"/>
    </source>
</evidence>
<dbReference type="GO" id="GO:0005125">
    <property type="term" value="F:cytokine activity"/>
    <property type="evidence" value="ECO:0007669"/>
    <property type="project" value="TreeGrafter"/>
</dbReference>
<proteinExistence type="inferred from homology"/>
<organism evidence="11 12">
    <name type="scientific">Corvus moneduloides</name>
    <name type="common">New Caledonian crow</name>
    <dbReference type="NCBI Taxonomy" id="1196302"/>
    <lineage>
        <taxon>Eukaryota</taxon>
        <taxon>Metazoa</taxon>
        <taxon>Chordata</taxon>
        <taxon>Craniata</taxon>
        <taxon>Vertebrata</taxon>
        <taxon>Euteleostomi</taxon>
        <taxon>Archelosauria</taxon>
        <taxon>Archosauria</taxon>
        <taxon>Dinosauria</taxon>
        <taxon>Saurischia</taxon>
        <taxon>Theropoda</taxon>
        <taxon>Coelurosauria</taxon>
        <taxon>Aves</taxon>
        <taxon>Neognathae</taxon>
        <taxon>Neoaves</taxon>
        <taxon>Telluraves</taxon>
        <taxon>Australaves</taxon>
        <taxon>Passeriformes</taxon>
        <taxon>Corvoidea</taxon>
        <taxon>Corvidae</taxon>
        <taxon>Corvus</taxon>
    </lineage>
</organism>
<gene>
    <name evidence="11" type="primary">EPO</name>
</gene>
<evidence type="ECO:0000256" key="1">
    <source>
        <dbReference type="ARBA" id="ARBA00004613"/>
    </source>
</evidence>
<reference evidence="11" key="2">
    <citation type="submission" date="2025-08" db="UniProtKB">
        <authorList>
            <consortium name="Ensembl"/>
        </authorList>
    </citation>
    <scope>IDENTIFICATION</scope>
</reference>
<name>A0A8U7NSI0_CORMO</name>
<dbReference type="AlphaFoldDB" id="A0A8U7NSI0"/>
<evidence type="ECO:0000256" key="5">
    <source>
        <dbReference type="ARBA" id="ARBA00022702"/>
    </source>
</evidence>
<dbReference type="Proteomes" id="UP000694553">
    <property type="component" value="Unassembled WGS sequence"/>
</dbReference>
<dbReference type="Gene3D" id="1.20.1250.10">
    <property type="match status" value="1"/>
</dbReference>
<dbReference type="InterPro" id="IPR001323">
    <property type="entry name" value="EPO_TPO"/>
</dbReference>
<evidence type="ECO:0000256" key="6">
    <source>
        <dbReference type="ARBA" id="ARBA00022729"/>
    </source>
</evidence>
<keyword evidence="4" id="KW-0964">Secreted</keyword>
<keyword evidence="7" id="KW-0265">Erythrocyte maturation</keyword>
<evidence type="ECO:0000256" key="8">
    <source>
        <dbReference type="ARBA" id="ARBA00023157"/>
    </source>
</evidence>
<dbReference type="GO" id="GO:0005615">
    <property type="term" value="C:extracellular space"/>
    <property type="evidence" value="ECO:0007669"/>
    <property type="project" value="TreeGrafter"/>
</dbReference>
<comment type="similarity">
    <text evidence="2">Belongs to the EPO/TPO family.</text>
</comment>
<reference evidence="11" key="3">
    <citation type="submission" date="2025-09" db="UniProtKB">
        <authorList>
            <consortium name="Ensembl"/>
        </authorList>
    </citation>
    <scope>IDENTIFICATION</scope>
</reference>
<feature type="signal peptide" evidence="10">
    <location>
        <begin position="1"/>
        <end position="20"/>
    </location>
</feature>
<dbReference type="GO" id="GO:0043249">
    <property type="term" value="P:erythrocyte maturation"/>
    <property type="evidence" value="ECO:0007669"/>
    <property type="project" value="UniProtKB-KW"/>
</dbReference>
<keyword evidence="8" id="KW-1015">Disulfide bond</keyword>
<feature type="chain" id="PRO_5043479047" description="Erythropoietin" evidence="10">
    <location>
        <begin position="21"/>
        <end position="279"/>
    </location>
</feature>